<sequence length="52" mass="5805">MYTCDSAYLIEYPVDVIRNPGTLNVTVSVGFDPGKLVDIFTSNFSPWSTFIL</sequence>
<gene>
    <name evidence="1" type="ORF">CALMAC_LOCUS1859</name>
</gene>
<dbReference type="AlphaFoldDB" id="A0A653BKS7"/>
<accession>A0A653BKS7</accession>
<evidence type="ECO:0000313" key="1">
    <source>
        <dbReference type="EMBL" id="VEN36162.1"/>
    </source>
</evidence>
<dbReference type="Proteomes" id="UP000410492">
    <property type="component" value="Unassembled WGS sequence"/>
</dbReference>
<dbReference type="EMBL" id="CAACVG010002202">
    <property type="protein sequence ID" value="VEN36162.1"/>
    <property type="molecule type" value="Genomic_DNA"/>
</dbReference>
<organism evidence="1 2">
    <name type="scientific">Callosobruchus maculatus</name>
    <name type="common">Southern cowpea weevil</name>
    <name type="synonym">Pulse bruchid</name>
    <dbReference type="NCBI Taxonomy" id="64391"/>
    <lineage>
        <taxon>Eukaryota</taxon>
        <taxon>Metazoa</taxon>
        <taxon>Ecdysozoa</taxon>
        <taxon>Arthropoda</taxon>
        <taxon>Hexapoda</taxon>
        <taxon>Insecta</taxon>
        <taxon>Pterygota</taxon>
        <taxon>Neoptera</taxon>
        <taxon>Endopterygota</taxon>
        <taxon>Coleoptera</taxon>
        <taxon>Polyphaga</taxon>
        <taxon>Cucujiformia</taxon>
        <taxon>Chrysomeloidea</taxon>
        <taxon>Chrysomelidae</taxon>
        <taxon>Bruchinae</taxon>
        <taxon>Bruchini</taxon>
        <taxon>Callosobruchus</taxon>
    </lineage>
</organism>
<protein>
    <submittedName>
        <fullName evidence="1">Uncharacterized protein</fullName>
    </submittedName>
</protein>
<keyword evidence="2" id="KW-1185">Reference proteome</keyword>
<evidence type="ECO:0000313" key="2">
    <source>
        <dbReference type="Proteomes" id="UP000410492"/>
    </source>
</evidence>
<proteinExistence type="predicted"/>
<name>A0A653BKS7_CALMS</name>
<reference evidence="1 2" key="1">
    <citation type="submission" date="2019-01" db="EMBL/GenBank/DDBJ databases">
        <authorList>
            <person name="Sayadi A."/>
        </authorList>
    </citation>
    <scope>NUCLEOTIDE SEQUENCE [LARGE SCALE GENOMIC DNA]</scope>
</reference>